<dbReference type="InterPro" id="IPR031318">
    <property type="entry name" value="OPI10"/>
</dbReference>
<sequence>MFGCLVAGRLVQTNLQQVDETHAYFELPNASTINHICVFLLGTIPFPDGYGATVHFFWPGKGFQLLGMLSNDKPSAIFRLRGTFTASVTTTPTAHQFSSVGPEPCSSMDVTAILGLAIEPLVQIQQALPNAVAKLPGPTDPSKDSALLAERIIKHLFTYINSFIGDSISPNIDVAVPMSILVKWCESLLTKIKTTGTVFLERDD</sequence>
<dbReference type="InterPro" id="IPR048364">
    <property type="entry name" value="Hikeshi-like_C"/>
</dbReference>
<protein>
    <submittedName>
        <fullName evidence="4">Uncharacterized protein</fullName>
    </submittedName>
</protein>
<dbReference type="GO" id="GO:0006606">
    <property type="term" value="P:protein import into nucleus"/>
    <property type="evidence" value="ECO:0007669"/>
    <property type="project" value="TreeGrafter"/>
</dbReference>
<dbReference type="PANTHER" id="PTHR12925">
    <property type="entry name" value="HIKESHI FAMILY MEMBER"/>
    <property type="match status" value="1"/>
</dbReference>
<dbReference type="STRING" id="946122.A0A0C2TGW0"/>
<dbReference type="HOGENOM" id="CLU_084839_1_1_1"/>
<dbReference type="InParanoid" id="A0A0C2TGW0"/>
<dbReference type="InterPro" id="IPR008493">
    <property type="entry name" value="Hikeshi-like_N"/>
</dbReference>
<evidence type="ECO:0000259" key="2">
    <source>
        <dbReference type="Pfam" id="PF05603"/>
    </source>
</evidence>
<reference evidence="4 5" key="1">
    <citation type="submission" date="2014-04" db="EMBL/GenBank/DDBJ databases">
        <title>Evolutionary Origins and Diversification of the Mycorrhizal Mutualists.</title>
        <authorList>
            <consortium name="DOE Joint Genome Institute"/>
            <consortium name="Mycorrhizal Genomics Consortium"/>
            <person name="Kohler A."/>
            <person name="Kuo A."/>
            <person name="Nagy L.G."/>
            <person name="Floudas D."/>
            <person name="Copeland A."/>
            <person name="Barry K.W."/>
            <person name="Cichocki N."/>
            <person name="Veneault-Fourrey C."/>
            <person name="LaButti K."/>
            <person name="Lindquist E.A."/>
            <person name="Lipzen A."/>
            <person name="Lundell T."/>
            <person name="Morin E."/>
            <person name="Murat C."/>
            <person name="Riley R."/>
            <person name="Ohm R."/>
            <person name="Sun H."/>
            <person name="Tunlid A."/>
            <person name="Henrissat B."/>
            <person name="Grigoriev I.V."/>
            <person name="Hibbett D.S."/>
            <person name="Martin F."/>
        </authorList>
    </citation>
    <scope>NUCLEOTIDE SEQUENCE [LARGE SCALE GENOMIC DNA]</scope>
    <source>
        <strain evidence="4 5">Koide BX008</strain>
    </source>
</reference>
<dbReference type="Proteomes" id="UP000054549">
    <property type="component" value="Unassembled WGS sequence"/>
</dbReference>
<evidence type="ECO:0000313" key="5">
    <source>
        <dbReference type="Proteomes" id="UP000054549"/>
    </source>
</evidence>
<dbReference type="OrthoDB" id="10248398at2759"/>
<dbReference type="EMBL" id="KN818238">
    <property type="protein sequence ID" value="KIL66144.1"/>
    <property type="molecule type" value="Genomic_DNA"/>
</dbReference>
<feature type="domain" description="Hikeshi-like C-terminal" evidence="3">
    <location>
        <begin position="146"/>
        <end position="202"/>
    </location>
</feature>
<accession>A0A0C2TGW0</accession>
<dbReference type="GO" id="GO:0005634">
    <property type="term" value="C:nucleus"/>
    <property type="evidence" value="ECO:0007669"/>
    <property type="project" value="TreeGrafter"/>
</dbReference>
<keyword evidence="5" id="KW-1185">Reference proteome</keyword>
<dbReference type="Pfam" id="PF05603">
    <property type="entry name" value="Hikeshi-like_N"/>
    <property type="match status" value="1"/>
</dbReference>
<dbReference type="FunCoup" id="A0A0C2TGW0">
    <property type="interactions" value="382"/>
</dbReference>
<evidence type="ECO:0000313" key="4">
    <source>
        <dbReference type="EMBL" id="KIL66144.1"/>
    </source>
</evidence>
<evidence type="ECO:0000259" key="3">
    <source>
        <dbReference type="Pfam" id="PF21057"/>
    </source>
</evidence>
<proteinExistence type="inferred from homology"/>
<comment type="similarity">
    <text evidence="1">Belongs to the OPI10 family.</text>
</comment>
<dbReference type="GO" id="GO:0005829">
    <property type="term" value="C:cytosol"/>
    <property type="evidence" value="ECO:0007669"/>
    <property type="project" value="TreeGrafter"/>
</dbReference>
<dbReference type="PANTHER" id="PTHR12925:SF0">
    <property type="entry name" value="PROTEIN HIKESHI"/>
    <property type="match status" value="1"/>
</dbReference>
<dbReference type="AlphaFoldDB" id="A0A0C2TGW0"/>
<dbReference type="GO" id="GO:0061608">
    <property type="term" value="F:nuclear import signal receptor activity"/>
    <property type="evidence" value="ECO:0007669"/>
    <property type="project" value="TreeGrafter"/>
</dbReference>
<feature type="domain" description="Hikeshi-like N-terminal" evidence="2">
    <location>
        <begin position="6"/>
        <end position="131"/>
    </location>
</feature>
<organism evidence="4 5">
    <name type="scientific">Amanita muscaria (strain Koide BX008)</name>
    <dbReference type="NCBI Taxonomy" id="946122"/>
    <lineage>
        <taxon>Eukaryota</taxon>
        <taxon>Fungi</taxon>
        <taxon>Dikarya</taxon>
        <taxon>Basidiomycota</taxon>
        <taxon>Agaricomycotina</taxon>
        <taxon>Agaricomycetes</taxon>
        <taxon>Agaricomycetidae</taxon>
        <taxon>Agaricales</taxon>
        <taxon>Pluteineae</taxon>
        <taxon>Amanitaceae</taxon>
        <taxon>Amanita</taxon>
    </lineage>
</organism>
<gene>
    <name evidence="4" type="ORF">M378DRAFT_161431</name>
</gene>
<evidence type="ECO:0000256" key="1">
    <source>
        <dbReference type="ARBA" id="ARBA00006623"/>
    </source>
</evidence>
<name>A0A0C2TGW0_AMAMK</name>
<dbReference type="Pfam" id="PF21057">
    <property type="entry name" value="Hikeshi-like_C"/>
    <property type="match status" value="1"/>
</dbReference>